<feature type="domain" description="Glycosyl transferase family 1" evidence="1">
    <location>
        <begin position="183"/>
        <end position="348"/>
    </location>
</feature>
<dbReference type="CAZy" id="GT4">
    <property type="family name" value="Glycosyltransferase Family 4"/>
</dbReference>
<dbReference type="CDD" id="cd03801">
    <property type="entry name" value="GT4_PimA-like"/>
    <property type="match status" value="1"/>
</dbReference>
<proteinExistence type="predicted"/>
<evidence type="ECO:0000259" key="1">
    <source>
        <dbReference type="Pfam" id="PF00534"/>
    </source>
</evidence>
<accession>E1YD16</accession>
<dbReference type="SUPFAM" id="SSF53756">
    <property type="entry name" value="UDP-Glycosyltransferase/glycogen phosphorylase"/>
    <property type="match status" value="1"/>
</dbReference>
<dbReference type="PANTHER" id="PTHR12526">
    <property type="entry name" value="GLYCOSYLTRANSFERASE"/>
    <property type="match status" value="1"/>
</dbReference>
<dbReference type="InterPro" id="IPR001296">
    <property type="entry name" value="Glyco_trans_1"/>
</dbReference>
<protein>
    <submittedName>
        <fullName evidence="2">Lipopolysaccharide core biosynthesis protein rfaG</fullName>
    </submittedName>
</protein>
<sequence>MKLAFCLFNYFPFGGLEQNFLKISTECLGRGHNIDIYTMKWEGACPAGAKLINVSFRGKSNHDKIASFAGNLATILEQKQYNLIIGFNKIPGLDIYYAADVCYKARIKKQRLFLSRFTPRYRLFSAFEKAVFGKNLKTEIIIISEKEKINYQSEYDTEEKRLHIVPPGVDKDYIRSSLSLINRNNIRDKLGLGKNDIFLLMIGSHFHTKGVDRSINALACLPLAMQKSTYLFIIGKGKQKPYAGLAKKLGLQNNVRFLGSRSDIPLFLAGADFVLQPSRVENTGNVIVEALTAGVPVMATETCGYAVHIERAKAGMILPSSKFSQKTMNIMLKEMLLSEEKDNWKKNALSYSDSTDLYNRVMVVADLIEEIGAKKKTTAINT</sequence>
<evidence type="ECO:0000313" key="2">
    <source>
        <dbReference type="EMBL" id="CBX28460.1"/>
    </source>
</evidence>
<reference evidence="2" key="1">
    <citation type="journal article" date="2011" name="Environ. Microbiol.">
        <title>Genomic insights into the metabolic potential of the polycyclic aromatic hydrocarbon degrading sulfate-reducing Deltaproteobacterium N47.</title>
        <authorList>
            <person name="Bergmann F."/>
            <person name="Selesi D."/>
            <person name="Weinmaier T."/>
            <person name="Tischler P."/>
            <person name="Rattei T."/>
            <person name="Meckenstock R.U."/>
        </authorList>
    </citation>
    <scope>NUCLEOTIDE SEQUENCE</scope>
</reference>
<dbReference type="GO" id="GO:0016757">
    <property type="term" value="F:glycosyltransferase activity"/>
    <property type="evidence" value="ECO:0007669"/>
    <property type="project" value="InterPro"/>
</dbReference>
<name>E1YD16_9BACT</name>
<dbReference type="Gene3D" id="3.40.50.2000">
    <property type="entry name" value="Glycogen Phosphorylase B"/>
    <property type="match status" value="2"/>
</dbReference>
<gene>
    <name evidence="2" type="ORF">N47_G37840</name>
</gene>
<dbReference type="EMBL" id="FR695868">
    <property type="protein sequence ID" value="CBX28460.1"/>
    <property type="molecule type" value="Genomic_DNA"/>
</dbReference>
<organism evidence="2">
    <name type="scientific">uncultured Desulfobacterium sp</name>
    <dbReference type="NCBI Taxonomy" id="201089"/>
    <lineage>
        <taxon>Bacteria</taxon>
        <taxon>Pseudomonadati</taxon>
        <taxon>Thermodesulfobacteriota</taxon>
        <taxon>Desulfobacteria</taxon>
        <taxon>Desulfobacterales</taxon>
        <taxon>Desulfobacteriaceae</taxon>
        <taxon>Desulfobacterium</taxon>
        <taxon>environmental samples</taxon>
    </lineage>
</organism>
<dbReference type="AlphaFoldDB" id="E1YD16"/>
<dbReference type="PANTHER" id="PTHR12526:SF641">
    <property type="entry name" value="LIPOPOLYSACCHARIDE CORE BIOSYNTHESIS PROTEIN RFAG"/>
    <property type="match status" value="1"/>
</dbReference>
<dbReference type="Pfam" id="PF00534">
    <property type="entry name" value="Glycos_transf_1"/>
    <property type="match status" value="1"/>
</dbReference>